<dbReference type="PANTHER" id="PTHR45772:SF2">
    <property type="entry name" value="ABC TRANSPORTER ATP-BINDING PROTEIN"/>
    <property type="match status" value="1"/>
</dbReference>
<keyword evidence="2" id="KW-0547">Nucleotide-binding</keyword>
<keyword evidence="3 5" id="KW-0067">ATP-binding</keyword>
<evidence type="ECO:0000313" key="5">
    <source>
        <dbReference type="EMBL" id="RUQ71477.1"/>
    </source>
</evidence>
<keyword evidence="1" id="KW-0813">Transport</keyword>
<gene>
    <name evidence="5" type="ORF">EJ913_12585</name>
</gene>
<dbReference type="Proteomes" id="UP000280346">
    <property type="component" value="Unassembled WGS sequence"/>
</dbReference>
<sequence>MSALLEVEGLSKNFGGLQVSSDITMSLHPGDRCALIGPNGAGKTTFVNLVTGVIPPTAGTIRLAGQDVTKLSSAERVRRGLIRSFQVARLFKSMTVREHLELAVLQRDAKTFRLFASVSGTPGLADEVAGLLDTMGLGAVAATPVGSLAYGQQRLLEIALALAMKPKVLILDEPAAGVPHSESQRILDAIDRLPKDLAVLMIEHDMDLVFRFARTIVVLAQGRLLCSGTAKEIVADPRVREVYLGSRAHAH</sequence>
<dbReference type="InterPro" id="IPR003593">
    <property type="entry name" value="AAA+_ATPase"/>
</dbReference>
<dbReference type="AlphaFoldDB" id="A0A433J9I7"/>
<dbReference type="InterPro" id="IPR017871">
    <property type="entry name" value="ABC_transporter-like_CS"/>
</dbReference>
<dbReference type="InterPro" id="IPR032823">
    <property type="entry name" value="BCA_ABC_TP_C"/>
</dbReference>
<feature type="domain" description="ABC transporter" evidence="4">
    <location>
        <begin position="5"/>
        <end position="246"/>
    </location>
</feature>
<evidence type="ECO:0000256" key="3">
    <source>
        <dbReference type="ARBA" id="ARBA00022840"/>
    </source>
</evidence>
<proteinExistence type="predicted"/>
<dbReference type="EMBL" id="RZIJ01000008">
    <property type="protein sequence ID" value="RUQ71477.1"/>
    <property type="molecule type" value="Genomic_DNA"/>
</dbReference>
<evidence type="ECO:0000313" key="6">
    <source>
        <dbReference type="Proteomes" id="UP000280346"/>
    </source>
</evidence>
<dbReference type="CDD" id="cd03219">
    <property type="entry name" value="ABC_Mj1267_LivG_branched"/>
    <property type="match status" value="1"/>
</dbReference>
<dbReference type="InterPro" id="IPR051120">
    <property type="entry name" value="ABC_AA/LPS_Transport"/>
</dbReference>
<dbReference type="GO" id="GO:0016887">
    <property type="term" value="F:ATP hydrolysis activity"/>
    <property type="evidence" value="ECO:0007669"/>
    <property type="project" value="InterPro"/>
</dbReference>
<dbReference type="SMART" id="SM00382">
    <property type="entry name" value="AAA"/>
    <property type="match status" value="1"/>
</dbReference>
<protein>
    <submittedName>
        <fullName evidence="5">ABC transporter ATP-binding protein</fullName>
    </submittedName>
</protein>
<keyword evidence="6" id="KW-1185">Reference proteome</keyword>
<evidence type="ECO:0000259" key="4">
    <source>
        <dbReference type="PROSITE" id="PS50893"/>
    </source>
</evidence>
<dbReference type="Gene3D" id="3.40.50.300">
    <property type="entry name" value="P-loop containing nucleotide triphosphate hydrolases"/>
    <property type="match status" value="1"/>
</dbReference>
<dbReference type="Pfam" id="PF00005">
    <property type="entry name" value="ABC_tran"/>
    <property type="match status" value="1"/>
</dbReference>
<dbReference type="SUPFAM" id="SSF52540">
    <property type="entry name" value="P-loop containing nucleoside triphosphate hydrolases"/>
    <property type="match status" value="1"/>
</dbReference>
<evidence type="ECO:0000256" key="1">
    <source>
        <dbReference type="ARBA" id="ARBA00022448"/>
    </source>
</evidence>
<organism evidence="5 6">
    <name type="scientific">Azospirillum doebereinerae</name>
    <dbReference type="NCBI Taxonomy" id="92933"/>
    <lineage>
        <taxon>Bacteria</taxon>
        <taxon>Pseudomonadati</taxon>
        <taxon>Pseudomonadota</taxon>
        <taxon>Alphaproteobacteria</taxon>
        <taxon>Rhodospirillales</taxon>
        <taxon>Azospirillaceae</taxon>
        <taxon>Azospirillum</taxon>
    </lineage>
</organism>
<name>A0A433J9I7_9PROT</name>
<dbReference type="PANTHER" id="PTHR45772">
    <property type="entry name" value="CONSERVED COMPONENT OF ABC TRANSPORTER FOR NATURAL AMINO ACIDS-RELATED"/>
    <property type="match status" value="1"/>
</dbReference>
<accession>A0A433J9I7</accession>
<dbReference type="InterPro" id="IPR027417">
    <property type="entry name" value="P-loop_NTPase"/>
</dbReference>
<dbReference type="GO" id="GO:0005524">
    <property type="term" value="F:ATP binding"/>
    <property type="evidence" value="ECO:0007669"/>
    <property type="project" value="UniProtKB-KW"/>
</dbReference>
<dbReference type="OrthoDB" id="9779872at2"/>
<dbReference type="PROSITE" id="PS00211">
    <property type="entry name" value="ABC_TRANSPORTER_1"/>
    <property type="match status" value="1"/>
</dbReference>
<dbReference type="GO" id="GO:0005886">
    <property type="term" value="C:plasma membrane"/>
    <property type="evidence" value="ECO:0007669"/>
    <property type="project" value="TreeGrafter"/>
</dbReference>
<comment type="caution">
    <text evidence="5">The sequence shown here is derived from an EMBL/GenBank/DDBJ whole genome shotgun (WGS) entry which is preliminary data.</text>
</comment>
<dbReference type="RefSeq" id="WP_126998285.1">
    <property type="nucleotide sequence ID" value="NZ_JBNPXW010000003.1"/>
</dbReference>
<dbReference type="PROSITE" id="PS50893">
    <property type="entry name" value="ABC_TRANSPORTER_2"/>
    <property type="match status" value="1"/>
</dbReference>
<evidence type="ECO:0000256" key="2">
    <source>
        <dbReference type="ARBA" id="ARBA00022741"/>
    </source>
</evidence>
<dbReference type="InterPro" id="IPR003439">
    <property type="entry name" value="ABC_transporter-like_ATP-bd"/>
</dbReference>
<reference evidence="5 6" key="1">
    <citation type="submission" date="2018-12" db="EMBL/GenBank/DDBJ databases">
        <authorList>
            <person name="Yang Y."/>
        </authorList>
    </citation>
    <scope>NUCLEOTIDE SEQUENCE [LARGE SCALE GENOMIC DNA]</scope>
    <source>
        <strain evidence="5 6">GSF71</strain>
    </source>
</reference>
<dbReference type="Pfam" id="PF12399">
    <property type="entry name" value="BCA_ABC_TP_C"/>
    <property type="match status" value="1"/>
</dbReference>